<organism evidence="1">
    <name type="scientific">Arundo donax</name>
    <name type="common">Giant reed</name>
    <name type="synonym">Donax arundinaceus</name>
    <dbReference type="NCBI Taxonomy" id="35708"/>
    <lineage>
        <taxon>Eukaryota</taxon>
        <taxon>Viridiplantae</taxon>
        <taxon>Streptophyta</taxon>
        <taxon>Embryophyta</taxon>
        <taxon>Tracheophyta</taxon>
        <taxon>Spermatophyta</taxon>
        <taxon>Magnoliopsida</taxon>
        <taxon>Liliopsida</taxon>
        <taxon>Poales</taxon>
        <taxon>Poaceae</taxon>
        <taxon>PACMAD clade</taxon>
        <taxon>Arundinoideae</taxon>
        <taxon>Arundineae</taxon>
        <taxon>Arundo</taxon>
    </lineage>
</organism>
<name>A0A0A9A705_ARUDO</name>
<reference evidence="1" key="2">
    <citation type="journal article" date="2015" name="Data Brief">
        <title>Shoot transcriptome of the giant reed, Arundo donax.</title>
        <authorList>
            <person name="Barrero R.A."/>
            <person name="Guerrero F.D."/>
            <person name="Moolhuijzen P."/>
            <person name="Goolsby J.A."/>
            <person name="Tidwell J."/>
            <person name="Bellgard S.E."/>
            <person name="Bellgard M.I."/>
        </authorList>
    </citation>
    <scope>NUCLEOTIDE SEQUENCE</scope>
    <source>
        <tissue evidence="1">Shoot tissue taken approximately 20 cm above the soil surface</tissue>
    </source>
</reference>
<dbReference type="AlphaFoldDB" id="A0A0A9A705"/>
<evidence type="ECO:0000313" key="1">
    <source>
        <dbReference type="EMBL" id="JAD47459.1"/>
    </source>
</evidence>
<protein>
    <submittedName>
        <fullName evidence="1">Uncharacterized protein</fullName>
    </submittedName>
</protein>
<dbReference type="EMBL" id="GBRH01250436">
    <property type="protein sequence ID" value="JAD47459.1"/>
    <property type="molecule type" value="Transcribed_RNA"/>
</dbReference>
<sequence>MRPIYGSKNLVLVKDNCICLFIHKQKIKYGVHRIPIFFTL</sequence>
<proteinExistence type="predicted"/>
<reference evidence="1" key="1">
    <citation type="submission" date="2014-09" db="EMBL/GenBank/DDBJ databases">
        <authorList>
            <person name="Magalhaes I.L.F."/>
            <person name="Oliveira U."/>
            <person name="Santos F.R."/>
            <person name="Vidigal T.H.D.A."/>
            <person name="Brescovit A.D."/>
            <person name="Santos A.J."/>
        </authorList>
    </citation>
    <scope>NUCLEOTIDE SEQUENCE</scope>
    <source>
        <tissue evidence="1">Shoot tissue taken approximately 20 cm above the soil surface</tissue>
    </source>
</reference>
<accession>A0A0A9A705</accession>